<dbReference type="InterPro" id="IPR009000">
    <property type="entry name" value="Transl_B-barrel_sf"/>
</dbReference>
<gene>
    <name evidence="1" type="ORF">V6N11_008957</name>
</gene>
<dbReference type="SUPFAM" id="SSF50447">
    <property type="entry name" value="Translation proteins"/>
    <property type="match status" value="1"/>
</dbReference>
<dbReference type="PANTHER" id="PTHR42908:SF6">
    <property type="entry name" value="116 KDA U5 SMALL NUCLEAR RIBONUCLEOPROTEIN COMPONENT"/>
    <property type="match status" value="1"/>
</dbReference>
<comment type="caution">
    <text evidence="1">The sequence shown here is derived from an EMBL/GenBank/DDBJ whole genome shotgun (WGS) entry which is preliminary data.</text>
</comment>
<accession>A0ABR2PPA8</accession>
<dbReference type="EMBL" id="JBBPBN010000054">
    <property type="protein sequence ID" value="KAK8990251.1"/>
    <property type="molecule type" value="Genomic_DNA"/>
</dbReference>
<protein>
    <submittedName>
        <fullName evidence="1">Uncharacterized protein</fullName>
    </submittedName>
</protein>
<proteinExistence type="predicted"/>
<dbReference type="Gene3D" id="2.40.30.10">
    <property type="entry name" value="Translation factors"/>
    <property type="match status" value="1"/>
</dbReference>
<reference evidence="1 2" key="1">
    <citation type="journal article" date="2024" name="G3 (Bethesda)">
        <title>Genome assembly of Hibiscus sabdariffa L. provides insights into metabolisms of medicinal natural products.</title>
        <authorList>
            <person name="Kim T."/>
        </authorList>
    </citation>
    <scope>NUCLEOTIDE SEQUENCE [LARGE SCALE GENOMIC DNA]</scope>
    <source>
        <strain evidence="1">TK-2024</strain>
        <tissue evidence="1">Old leaves</tissue>
    </source>
</reference>
<evidence type="ECO:0000313" key="2">
    <source>
        <dbReference type="Proteomes" id="UP001396334"/>
    </source>
</evidence>
<organism evidence="1 2">
    <name type="scientific">Hibiscus sabdariffa</name>
    <name type="common">roselle</name>
    <dbReference type="NCBI Taxonomy" id="183260"/>
    <lineage>
        <taxon>Eukaryota</taxon>
        <taxon>Viridiplantae</taxon>
        <taxon>Streptophyta</taxon>
        <taxon>Embryophyta</taxon>
        <taxon>Tracheophyta</taxon>
        <taxon>Spermatophyta</taxon>
        <taxon>Magnoliopsida</taxon>
        <taxon>eudicotyledons</taxon>
        <taxon>Gunneridae</taxon>
        <taxon>Pentapetalae</taxon>
        <taxon>rosids</taxon>
        <taxon>malvids</taxon>
        <taxon>Malvales</taxon>
        <taxon>Malvaceae</taxon>
        <taxon>Malvoideae</taxon>
        <taxon>Hibiscus</taxon>
    </lineage>
</organism>
<evidence type="ECO:0000313" key="1">
    <source>
        <dbReference type="EMBL" id="KAK8990251.1"/>
    </source>
</evidence>
<dbReference type="PANTHER" id="PTHR42908">
    <property type="entry name" value="TRANSLATION ELONGATION FACTOR-RELATED"/>
    <property type="match status" value="1"/>
</dbReference>
<sequence length="82" mass="9229">MKIVADEFKVFTDMLVQHVPSPKDVAAKKVDHIYTGPKQSMIESDCSVFDAFGRVYSDRIQTGQTLRVLGEGYSPDEEEDMT</sequence>
<keyword evidence="2" id="KW-1185">Reference proteome</keyword>
<dbReference type="Proteomes" id="UP001396334">
    <property type="component" value="Unassembled WGS sequence"/>
</dbReference>
<name>A0ABR2PPA8_9ROSI</name>